<keyword evidence="3" id="KW-1185">Reference proteome</keyword>
<evidence type="ECO:0000313" key="2">
    <source>
        <dbReference type="EMBL" id="MFC5269870.1"/>
    </source>
</evidence>
<gene>
    <name evidence="2" type="ORF">ACFPIB_04555</name>
</gene>
<dbReference type="Proteomes" id="UP001596161">
    <property type="component" value="Unassembled WGS sequence"/>
</dbReference>
<name>A0ABW0EAT1_9BACT</name>
<feature type="domain" description="NAD(P)-binding" evidence="1">
    <location>
        <begin position="7"/>
        <end position="136"/>
    </location>
</feature>
<protein>
    <submittedName>
        <fullName evidence="2">SDR family oxidoreductase</fullName>
    </submittedName>
</protein>
<comment type="caution">
    <text evidence="2">The sequence shown here is derived from an EMBL/GenBank/DDBJ whole genome shotgun (WGS) entry which is preliminary data.</text>
</comment>
<dbReference type="InterPro" id="IPR016040">
    <property type="entry name" value="NAD(P)-bd_dom"/>
</dbReference>
<sequence>MKIVVIGGTGFIGSKVVNQLREYQHQVIAASPSNGINTLTGEGLAEAIKDADIVIDLSNAPSYEEKAVMDFFQTSGRNLLNAEINAGVKHHVALSIVGVDKMENVGYMLGKKAQEDIIKKSGVPYTIIRSTQFLDFLAGIADQATIGNEVHLSNVKIQPIAAVDVVRFITKHSLDIPKNGTIEIAGPERFEMFEIVSRYLKDVNDPRKVIPDGKPIYFGGEIPLNALVPAGQAELGTIDFEQWRRLQLATTTPK</sequence>
<dbReference type="InterPro" id="IPR051207">
    <property type="entry name" value="ComplexI_NDUFA9_subunit"/>
</dbReference>
<dbReference type="PANTHER" id="PTHR12126">
    <property type="entry name" value="NADH-UBIQUINONE OXIDOREDUCTASE 39 KDA SUBUNIT-RELATED"/>
    <property type="match status" value="1"/>
</dbReference>
<dbReference type="RefSeq" id="WP_378016250.1">
    <property type="nucleotide sequence ID" value="NZ_JBHSKT010000002.1"/>
</dbReference>
<dbReference type="PANTHER" id="PTHR12126:SF11">
    <property type="entry name" value="NADH DEHYDROGENASE [UBIQUINONE] 1 ALPHA SUBCOMPLEX SUBUNIT 9, MITOCHONDRIAL"/>
    <property type="match status" value="1"/>
</dbReference>
<dbReference type="Pfam" id="PF13460">
    <property type="entry name" value="NAD_binding_10"/>
    <property type="match status" value="1"/>
</dbReference>
<reference evidence="3" key="1">
    <citation type="journal article" date="2019" name="Int. J. Syst. Evol. Microbiol.">
        <title>The Global Catalogue of Microorganisms (GCM) 10K type strain sequencing project: providing services to taxonomists for standard genome sequencing and annotation.</title>
        <authorList>
            <consortium name="The Broad Institute Genomics Platform"/>
            <consortium name="The Broad Institute Genome Sequencing Center for Infectious Disease"/>
            <person name="Wu L."/>
            <person name="Ma J."/>
        </authorList>
    </citation>
    <scope>NUCLEOTIDE SEQUENCE [LARGE SCALE GENOMIC DNA]</scope>
    <source>
        <strain evidence="3">KACC 12602</strain>
    </source>
</reference>
<organism evidence="2 3">
    <name type="scientific">Adhaeribacter terreus</name>
    <dbReference type="NCBI Taxonomy" id="529703"/>
    <lineage>
        <taxon>Bacteria</taxon>
        <taxon>Pseudomonadati</taxon>
        <taxon>Bacteroidota</taxon>
        <taxon>Cytophagia</taxon>
        <taxon>Cytophagales</taxon>
        <taxon>Hymenobacteraceae</taxon>
        <taxon>Adhaeribacter</taxon>
    </lineage>
</organism>
<dbReference type="SUPFAM" id="SSF51735">
    <property type="entry name" value="NAD(P)-binding Rossmann-fold domains"/>
    <property type="match status" value="1"/>
</dbReference>
<evidence type="ECO:0000313" key="3">
    <source>
        <dbReference type="Proteomes" id="UP001596161"/>
    </source>
</evidence>
<dbReference type="Gene3D" id="3.40.50.720">
    <property type="entry name" value="NAD(P)-binding Rossmann-like Domain"/>
    <property type="match status" value="1"/>
</dbReference>
<proteinExistence type="predicted"/>
<accession>A0ABW0EAT1</accession>
<dbReference type="InterPro" id="IPR036291">
    <property type="entry name" value="NAD(P)-bd_dom_sf"/>
</dbReference>
<evidence type="ECO:0000259" key="1">
    <source>
        <dbReference type="Pfam" id="PF13460"/>
    </source>
</evidence>
<dbReference type="EMBL" id="JBHSKT010000002">
    <property type="protein sequence ID" value="MFC5269870.1"/>
    <property type="molecule type" value="Genomic_DNA"/>
</dbReference>